<dbReference type="AlphaFoldDB" id="A0A917UBB7"/>
<reference evidence="8" key="1">
    <citation type="journal article" date="2014" name="Int. J. Syst. Evol. Microbiol.">
        <title>Complete genome sequence of Corynebacterium casei LMG S-19264T (=DSM 44701T), isolated from a smear-ripened cheese.</title>
        <authorList>
            <consortium name="US DOE Joint Genome Institute (JGI-PGF)"/>
            <person name="Walter F."/>
            <person name="Albersmeier A."/>
            <person name="Kalinowski J."/>
            <person name="Ruckert C."/>
        </authorList>
    </citation>
    <scope>NUCLEOTIDE SEQUENCE</scope>
    <source>
        <strain evidence="8">JCM 19831</strain>
    </source>
</reference>
<name>A0A917UBB7_9ACTN</name>
<gene>
    <name evidence="8" type="ORF">GCM10007977_090100</name>
</gene>
<dbReference type="Gene3D" id="3.30.590.10">
    <property type="entry name" value="Glutamine synthetase/guanido kinase, catalytic domain"/>
    <property type="match status" value="1"/>
</dbReference>
<keyword evidence="2" id="KW-0436">Ligase</keyword>
<keyword evidence="9" id="KW-1185">Reference proteome</keyword>
<dbReference type="InterPro" id="IPR008146">
    <property type="entry name" value="Gln_synth_cat_dom"/>
</dbReference>
<evidence type="ECO:0000256" key="1">
    <source>
        <dbReference type="ARBA" id="ARBA00009897"/>
    </source>
</evidence>
<organism evidence="8 9">
    <name type="scientific">Dactylosporangium sucinum</name>
    <dbReference type="NCBI Taxonomy" id="1424081"/>
    <lineage>
        <taxon>Bacteria</taxon>
        <taxon>Bacillati</taxon>
        <taxon>Actinomycetota</taxon>
        <taxon>Actinomycetes</taxon>
        <taxon>Micromonosporales</taxon>
        <taxon>Micromonosporaceae</taxon>
        <taxon>Dactylosporangium</taxon>
    </lineage>
</organism>
<dbReference type="GO" id="GO:0005524">
    <property type="term" value="F:ATP binding"/>
    <property type="evidence" value="ECO:0007669"/>
    <property type="project" value="UniProtKB-KW"/>
</dbReference>
<dbReference type="InterPro" id="IPR008147">
    <property type="entry name" value="Gln_synt_N"/>
</dbReference>
<dbReference type="Pfam" id="PF16952">
    <property type="entry name" value="Gln-synt_N_2"/>
    <property type="match status" value="1"/>
</dbReference>
<dbReference type="RefSeq" id="WP_190256223.1">
    <property type="nucleotide sequence ID" value="NZ_BMPI01000068.1"/>
</dbReference>
<accession>A0A917UBB7</accession>
<comment type="similarity">
    <text evidence="1 5 6">Belongs to the glutamine synthetase family.</text>
</comment>
<evidence type="ECO:0000313" key="9">
    <source>
        <dbReference type="Proteomes" id="UP000642070"/>
    </source>
</evidence>
<dbReference type="SUPFAM" id="SSF54368">
    <property type="entry name" value="Glutamine synthetase, N-terminal domain"/>
    <property type="match status" value="1"/>
</dbReference>
<dbReference type="EMBL" id="BMPI01000068">
    <property type="protein sequence ID" value="GGM74483.1"/>
    <property type="molecule type" value="Genomic_DNA"/>
</dbReference>
<dbReference type="Gene3D" id="3.10.20.70">
    <property type="entry name" value="Glutamine synthetase, N-terminal domain"/>
    <property type="match status" value="1"/>
</dbReference>
<feature type="domain" description="GS catalytic" evidence="7">
    <location>
        <begin position="116"/>
        <end position="445"/>
    </location>
</feature>
<evidence type="ECO:0000256" key="6">
    <source>
        <dbReference type="RuleBase" id="RU000384"/>
    </source>
</evidence>
<dbReference type="PANTHER" id="PTHR43785">
    <property type="entry name" value="GAMMA-GLUTAMYLPUTRESCINE SYNTHETASE"/>
    <property type="match status" value="1"/>
</dbReference>
<dbReference type="PROSITE" id="PS51987">
    <property type="entry name" value="GS_CATALYTIC"/>
    <property type="match status" value="1"/>
</dbReference>
<reference evidence="8" key="2">
    <citation type="submission" date="2020-09" db="EMBL/GenBank/DDBJ databases">
        <authorList>
            <person name="Sun Q."/>
            <person name="Ohkuma M."/>
        </authorList>
    </citation>
    <scope>NUCLEOTIDE SEQUENCE</scope>
    <source>
        <strain evidence="8">JCM 19831</strain>
    </source>
</reference>
<evidence type="ECO:0000256" key="4">
    <source>
        <dbReference type="ARBA" id="ARBA00022840"/>
    </source>
</evidence>
<dbReference type="PANTHER" id="PTHR43785:SF12">
    <property type="entry name" value="TYPE-1 GLUTAMINE SYNTHETASE 2"/>
    <property type="match status" value="1"/>
</dbReference>
<dbReference type="GO" id="GO:0004356">
    <property type="term" value="F:glutamine synthetase activity"/>
    <property type="evidence" value="ECO:0007669"/>
    <property type="project" value="InterPro"/>
</dbReference>
<proteinExistence type="inferred from homology"/>
<dbReference type="SUPFAM" id="SSF55931">
    <property type="entry name" value="Glutamine synthetase/guanido kinase"/>
    <property type="match status" value="1"/>
</dbReference>
<dbReference type="GO" id="GO:0006542">
    <property type="term" value="P:glutamine biosynthetic process"/>
    <property type="evidence" value="ECO:0007669"/>
    <property type="project" value="InterPro"/>
</dbReference>
<protein>
    <submittedName>
        <fullName evidence="8">Glutamine synthetase</fullName>
    </submittedName>
</protein>
<dbReference type="InterPro" id="IPR014746">
    <property type="entry name" value="Gln_synth/guanido_kin_cat_dom"/>
</dbReference>
<evidence type="ECO:0000256" key="3">
    <source>
        <dbReference type="ARBA" id="ARBA00022741"/>
    </source>
</evidence>
<evidence type="ECO:0000259" key="7">
    <source>
        <dbReference type="PROSITE" id="PS51987"/>
    </source>
</evidence>
<sequence>MDDAARSDRIAADLAARGVHAVALTWVDNAGVTRVKAVPIRRLAHAAAWGVGMSPVFDVFLVDDSVTTSEHVGGPAGDLRLFPDLDRVAVLAAQPGWAWAPADRRTQDGEPWPCCQRTLARTAAARAAALGFELRMAFEVEWYLATAGGDPAAIGPAYGMTRVVEVSAYLDELFQALDAQDVPVDQIHPEYSPGQFEVSVAAADPVLAADRTVLVRQTVRAVSQRYGLRASFAPVVTAGQVGNGQHLHVSARRDGQALFSGGGGPYGLRPAGEAAMAGLLRRLPALTALATPGVASRLRLEPQRWAAPYRCWGHENREAALRLVTGSPDERDRAANVEVKCCDGAANPYLVVAAVTEIVAASCGQDLRLPAEVPGDPALLPEDRRPERLPGTAAVAVAALRADDLLAGLLGPPLLEAYCAVRLAEADRFAGATPEEIVEATRWRY</sequence>
<dbReference type="Pfam" id="PF00120">
    <property type="entry name" value="Gln-synt_C"/>
    <property type="match status" value="1"/>
</dbReference>
<evidence type="ECO:0000313" key="8">
    <source>
        <dbReference type="EMBL" id="GGM74483.1"/>
    </source>
</evidence>
<comment type="caution">
    <text evidence="8">The sequence shown here is derived from an EMBL/GenBank/DDBJ whole genome shotgun (WGS) entry which is preliminary data.</text>
</comment>
<dbReference type="SMART" id="SM01230">
    <property type="entry name" value="Gln-synt_C"/>
    <property type="match status" value="1"/>
</dbReference>
<keyword evidence="3" id="KW-0547">Nucleotide-binding</keyword>
<dbReference type="Proteomes" id="UP000642070">
    <property type="component" value="Unassembled WGS sequence"/>
</dbReference>
<dbReference type="InterPro" id="IPR036651">
    <property type="entry name" value="Gln_synt_N_sf"/>
</dbReference>
<keyword evidence="4" id="KW-0067">ATP-binding</keyword>
<evidence type="ECO:0000256" key="2">
    <source>
        <dbReference type="ARBA" id="ARBA00022598"/>
    </source>
</evidence>
<evidence type="ECO:0000256" key="5">
    <source>
        <dbReference type="PROSITE-ProRule" id="PRU01331"/>
    </source>
</evidence>